<sequence length="290" mass="34474">MYKFYTLNKSNINEFKSLNDFRTEFNKLNKDFFHVYHNSNQFQQLLLKKRLRLLAEDSRYIGYLWTEIKGNSICLINSMYITKDTDVFKGYGLLLNSMKPYSIITYNCEKNEMNYDLLIRLGFNKVKALLEMKVNLDSMFQLQILDRINFHKVVRGKDEKLRCIIQNSIFCSEDRIPLKVEDIYYDEMQDYYCEDGAMLMKVNNTYIGYGQIIIKDNTPYIVNFGILKDYRSKGYGKMLLTYMLNILYKKGKKSIKIKVDSKNESAIKLYKSVGFIEETEQSQWQLNKII</sequence>
<dbReference type="InterPro" id="IPR000182">
    <property type="entry name" value="GNAT_dom"/>
</dbReference>
<dbReference type="PROSITE" id="PS51186">
    <property type="entry name" value="GNAT"/>
    <property type="match status" value="1"/>
</dbReference>
<dbReference type="InterPro" id="IPR050680">
    <property type="entry name" value="YpeA/RimI_acetyltransf"/>
</dbReference>
<feature type="domain" description="N-acetyltransferase" evidence="3">
    <location>
        <begin position="159"/>
        <end position="290"/>
    </location>
</feature>
<evidence type="ECO:0000256" key="1">
    <source>
        <dbReference type="ARBA" id="ARBA00022679"/>
    </source>
</evidence>
<evidence type="ECO:0000259" key="3">
    <source>
        <dbReference type="PROSITE" id="PS51186"/>
    </source>
</evidence>
<dbReference type="InterPro" id="IPR016181">
    <property type="entry name" value="Acyl_CoA_acyltransferase"/>
</dbReference>
<name>A0A6I6F1Q0_9CLOT</name>
<organism evidence="4 5">
    <name type="scientific">Clostridium bovifaecis</name>
    <dbReference type="NCBI Taxonomy" id="2184719"/>
    <lineage>
        <taxon>Bacteria</taxon>
        <taxon>Bacillati</taxon>
        <taxon>Bacillota</taxon>
        <taxon>Clostridia</taxon>
        <taxon>Eubacteriales</taxon>
        <taxon>Clostridiaceae</taxon>
        <taxon>Clostridium</taxon>
    </lineage>
</organism>
<accession>A0A6I6F1Q0</accession>
<proteinExistence type="predicted"/>
<keyword evidence="1 4" id="KW-0808">Transferase</keyword>
<dbReference type="GO" id="GO:0016747">
    <property type="term" value="F:acyltransferase activity, transferring groups other than amino-acyl groups"/>
    <property type="evidence" value="ECO:0007669"/>
    <property type="project" value="InterPro"/>
</dbReference>
<dbReference type="Gene3D" id="3.40.630.30">
    <property type="match status" value="1"/>
</dbReference>
<dbReference type="SUPFAM" id="SSF55729">
    <property type="entry name" value="Acyl-CoA N-acyltransferases (Nat)"/>
    <property type="match status" value="1"/>
</dbReference>
<dbReference type="Proteomes" id="UP000422764">
    <property type="component" value="Chromosome"/>
</dbReference>
<reference evidence="4 5" key="1">
    <citation type="submission" date="2019-12" db="EMBL/GenBank/DDBJ databases">
        <title>Genome sequenceing of Clostridium bovifaecis.</title>
        <authorList>
            <person name="Yao Y."/>
        </authorList>
    </citation>
    <scope>NUCLEOTIDE SEQUENCE [LARGE SCALE GENOMIC DNA]</scope>
    <source>
        <strain evidence="4 5">BXX</strain>
    </source>
</reference>
<dbReference type="AlphaFoldDB" id="A0A6I6F1Q0"/>
<dbReference type="PANTHER" id="PTHR43420">
    <property type="entry name" value="ACETYLTRANSFERASE"/>
    <property type="match status" value="1"/>
</dbReference>
<dbReference type="PANTHER" id="PTHR43420:SF12">
    <property type="entry name" value="N-ACETYLTRANSFERASE DOMAIN-CONTAINING PROTEIN"/>
    <property type="match status" value="1"/>
</dbReference>
<keyword evidence="5" id="KW-1185">Reference proteome</keyword>
<dbReference type="Pfam" id="PF00583">
    <property type="entry name" value="Acetyltransf_1"/>
    <property type="match status" value="1"/>
</dbReference>
<evidence type="ECO:0000313" key="5">
    <source>
        <dbReference type="Proteomes" id="UP000422764"/>
    </source>
</evidence>
<keyword evidence="2" id="KW-0012">Acyltransferase</keyword>
<evidence type="ECO:0000256" key="2">
    <source>
        <dbReference type="ARBA" id="ARBA00023315"/>
    </source>
</evidence>
<protein>
    <submittedName>
        <fullName evidence="4">GNAT family N-acetyltransferase</fullName>
    </submittedName>
</protein>
<dbReference type="CDD" id="cd04301">
    <property type="entry name" value="NAT_SF"/>
    <property type="match status" value="1"/>
</dbReference>
<gene>
    <name evidence="4" type="ORF">GOM49_08845</name>
</gene>
<dbReference type="EMBL" id="CP046522">
    <property type="protein sequence ID" value="QGU95184.1"/>
    <property type="molecule type" value="Genomic_DNA"/>
</dbReference>
<evidence type="ECO:0000313" key="4">
    <source>
        <dbReference type="EMBL" id="QGU95184.1"/>
    </source>
</evidence>